<evidence type="ECO:0000313" key="3">
    <source>
        <dbReference type="Proteomes" id="UP000177152"/>
    </source>
</evidence>
<protein>
    <submittedName>
        <fullName evidence="2">Uncharacterized protein</fullName>
    </submittedName>
</protein>
<dbReference type="Proteomes" id="UP000177152">
    <property type="component" value="Unassembled WGS sequence"/>
</dbReference>
<feature type="compositionally biased region" description="Gly residues" evidence="1">
    <location>
        <begin position="1131"/>
        <end position="1145"/>
    </location>
</feature>
<name>A0A1G2K552_9BACT</name>
<accession>A0A1G2K552</accession>
<organism evidence="2 3">
    <name type="scientific">Candidatus Sungbacteria bacterium RIFCSPHIGHO2_01_FULL_47_32</name>
    <dbReference type="NCBI Taxonomy" id="1802264"/>
    <lineage>
        <taxon>Bacteria</taxon>
        <taxon>Candidatus Sungiibacteriota</taxon>
    </lineage>
</organism>
<gene>
    <name evidence="2" type="ORF">A2633_04675</name>
</gene>
<evidence type="ECO:0000313" key="2">
    <source>
        <dbReference type="EMBL" id="OGZ93620.1"/>
    </source>
</evidence>
<proteinExistence type="predicted"/>
<reference evidence="2 3" key="1">
    <citation type="journal article" date="2016" name="Nat. Commun.">
        <title>Thousands of microbial genomes shed light on interconnected biogeochemical processes in an aquifer system.</title>
        <authorList>
            <person name="Anantharaman K."/>
            <person name="Brown C.T."/>
            <person name="Hug L.A."/>
            <person name="Sharon I."/>
            <person name="Castelle C.J."/>
            <person name="Probst A.J."/>
            <person name="Thomas B.C."/>
            <person name="Singh A."/>
            <person name="Wilkins M.J."/>
            <person name="Karaoz U."/>
            <person name="Brodie E.L."/>
            <person name="Williams K.H."/>
            <person name="Hubbard S.S."/>
            <person name="Banfield J.F."/>
        </authorList>
    </citation>
    <scope>NUCLEOTIDE SEQUENCE [LARGE SCALE GENOMIC DNA]</scope>
</reference>
<feature type="region of interest" description="Disordered" evidence="1">
    <location>
        <begin position="1113"/>
        <end position="1145"/>
    </location>
</feature>
<sequence>MKKVPKFLKKASKSILIFMLAAGWGFFGWPQFSGFPQKIHEAKASPGARAKTVEILAGQYAGDGLGGQNSNTNQSFAESNFNLAESSVSVKNAFVVVEMQLNGAADRGNATGHLLSFDACANPCTADPWAGSGRVEDNQGSTILQYQDITGAMYVRLLIDVTKETQLAAYTGSDSTMDFMVGYRVNNGATAATIDSAKAKLFITYTYDDTSASITNTVIYPLESTASGDQGTRRASQASACTKGTNCPTFTYNMDTAEFSEKISQWFEVGGFNDLNSGTDVTRNINIEGTDVDSSTFYHEAAQASGQGNWSQAWWSGVSGFAENTAQTLEHYFAAGTQYLIGGEVFETYTASSSAATKTRTISFPIGVITNDILSTGVDYSATTTVYFAESGVSIKKAWLRILETGDDATGAHTFSVKTEVGANAQSAASVYNQDTPAVMIIMTNPIIHVIPSSDYTELAAATASSGKDVGVAVQSNSAEIDGVSAELMITYTYTGEANGYLTSLASFAGQTATAGVSQSETLSNMATSTLPETTGAKTMRAAALRASYAASESTAAMLQSDSFTVDTNLSTGSPTCSNAYESATDLADAYMEFYKLVTSAMNTTDGQEYSVCYTNDGAGDAQTGAKMNGWLIYTYQWDAPPNIFVSSATPTLDVRVPPSSATTTVPAIKILATAASQITTSGIRINIDPNFPLLWDGACSGSTTPAFSGSAAGKITAANSGFICSSGSARTFYIDVDTTFDSGDDIIITSGVSWGATSTAFAASTTLSLSIDGGVTRAKTATSSIAVKGILAVSDHSAGQITDQFADMLETETSTSSELFRFKLAPNGESASTTLKLTYTTSGIDDGDIASGDIYVDTDANGRVNGAEATAGFNCSPPSGGTITCNGTTTVSAATNYIYKATVSNLATGDSITFDTISTSNVVGIGATSKTYTSRLTTTASMNSATHQKSKIIAFSSDYSQNFLLDGSLAAMAPITIRVYANQKATTSTGFRIKIPTTLDFTWDITDQSASTGGNAANKVDAVVVFPDTKTLYITINTDFIAGDEVQIGGLSFKNFSSISGPDSLQLYTGGADDAGVDAIDNKIKQVVGVMGTGAATATDAAPFAIPLGGGLQNSGVGTPVEPPPFEQPQGGGTDQGGGTTPSE</sequence>
<evidence type="ECO:0000256" key="1">
    <source>
        <dbReference type="SAM" id="MobiDB-lite"/>
    </source>
</evidence>
<comment type="caution">
    <text evidence="2">The sequence shown here is derived from an EMBL/GenBank/DDBJ whole genome shotgun (WGS) entry which is preliminary data.</text>
</comment>
<dbReference type="AlphaFoldDB" id="A0A1G2K552"/>
<dbReference type="EMBL" id="MHQC01000056">
    <property type="protein sequence ID" value="OGZ93620.1"/>
    <property type="molecule type" value="Genomic_DNA"/>
</dbReference>